<accession>A0A6N4E614</accession>
<evidence type="ECO:0000313" key="1">
    <source>
        <dbReference type="EMBL" id="PUE05247.1"/>
    </source>
</evidence>
<comment type="caution">
    <text evidence="1">The sequence shown here is derived from an EMBL/GenBank/DDBJ whole genome shotgun (WGS) entry which is preliminary data.</text>
</comment>
<dbReference type="Proteomes" id="UP000250928">
    <property type="component" value="Unassembled WGS sequence"/>
</dbReference>
<name>A0A6N4E614_9GAMM</name>
<dbReference type="AlphaFoldDB" id="A0A6N4E614"/>
<protein>
    <submittedName>
        <fullName evidence="1">Uncharacterized protein</fullName>
    </submittedName>
</protein>
<proteinExistence type="predicted"/>
<evidence type="ECO:0000313" key="2">
    <source>
        <dbReference type="Proteomes" id="UP000250928"/>
    </source>
</evidence>
<organism evidence="1 2">
    <name type="scientific">Candidatus Sedimenticola endophacoides</name>
    <dbReference type="NCBI Taxonomy" id="2548426"/>
    <lineage>
        <taxon>Bacteria</taxon>
        <taxon>Pseudomonadati</taxon>
        <taxon>Pseudomonadota</taxon>
        <taxon>Gammaproteobacteria</taxon>
        <taxon>Chromatiales</taxon>
        <taxon>Sedimenticolaceae</taxon>
        <taxon>Sedimenticola</taxon>
    </lineage>
</organism>
<sequence length="103" mass="10916">MSYMMNKEGELHSNAYGVGIVTAGDSARGAIDHAVITEEHFAAVICLAVALSEGLDPWKTSMDGSGIALRVPIPGTSDVERHFARRMVSAPCVVSCLRLATAR</sequence>
<dbReference type="EMBL" id="PQCO01000090">
    <property type="protein sequence ID" value="PUE05247.1"/>
    <property type="molecule type" value="Genomic_DNA"/>
</dbReference>
<reference evidence="1 2" key="1">
    <citation type="submission" date="2018-01" db="EMBL/GenBank/DDBJ databases">
        <title>Novel co-symbiosis in the lucinid bivalve Phacoides pectinatus.</title>
        <authorList>
            <person name="Lim S.J."/>
            <person name="Davis B.G."/>
            <person name="Gill D.E."/>
            <person name="Engel A.S."/>
            <person name="Anderson L.C."/>
            <person name="Campbell B.J."/>
        </authorList>
    </citation>
    <scope>NUCLEOTIDE SEQUENCE [LARGE SCALE GENOMIC DNA]</scope>
    <source>
        <strain evidence="1">N3_P5</strain>
    </source>
</reference>
<gene>
    <name evidence="1" type="ORF">C3L24_01555</name>
</gene>